<keyword evidence="1" id="KW-0433">Leucine-rich repeat</keyword>
<evidence type="ECO:0000256" key="1">
    <source>
        <dbReference type="ARBA" id="ARBA00022614"/>
    </source>
</evidence>
<dbReference type="InterPro" id="IPR001611">
    <property type="entry name" value="Leu-rich_rpt"/>
</dbReference>
<organism evidence="4 5">
    <name type="scientific">Calicophoron daubneyi</name>
    <name type="common">Rumen fluke</name>
    <name type="synonym">Paramphistomum daubneyi</name>
    <dbReference type="NCBI Taxonomy" id="300641"/>
    <lineage>
        <taxon>Eukaryota</taxon>
        <taxon>Metazoa</taxon>
        <taxon>Spiralia</taxon>
        <taxon>Lophotrochozoa</taxon>
        <taxon>Platyhelminthes</taxon>
        <taxon>Trematoda</taxon>
        <taxon>Digenea</taxon>
        <taxon>Plagiorchiida</taxon>
        <taxon>Pronocephalata</taxon>
        <taxon>Paramphistomoidea</taxon>
        <taxon>Paramphistomidae</taxon>
        <taxon>Calicophoron</taxon>
    </lineage>
</organism>
<sequence length="372" mass="41205">MSDTTSETVSISQAPGGRLTYNMIMVRSRGEKLENISKINLWGLNISDVSIVRTMPNLRIISMSTNLLTSLEPFSYCGRLQELYVRGNRINDINEVAYLKGLTHLQKLWLDSNPCCTKATQGVTSSDPSLVYRLTVIRNLSGLAHLDRKVVTSEERDKAEESGLLLTAPPPHPGQAVSPSASGDSTPTQLDSTMSLINHTELEMDPTEGDSTLAESLHLDPTDTGTTSPKPPLSEIQNHEKENPIRLNGCGNENTPHTAVPMDSQNATLQETNRIRLECGLKPLTKSKISPIARNPHPSAYENERLIRSAVLRLLKTLSGRSLEMIIHAAERQLIRQERQFAATQELAMSQTMDGWVDNSGYDHTHYLDDKN</sequence>
<feature type="compositionally biased region" description="Polar residues" evidence="3">
    <location>
        <begin position="177"/>
        <end position="190"/>
    </location>
</feature>
<evidence type="ECO:0000256" key="3">
    <source>
        <dbReference type="SAM" id="MobiDB-lite"/>
    </source>
</evidence>
<protein>
    <submittedName>
        <fullName evidence="4">Uncharacterized protein</fullName>
    </submittedName>
</protein>
<dbReference type="PANTHER" id="PTHR18849:SF0">
    <property type="entry name" value="CILIA- AND FLAGELLA-ASSOCIATED PROTEIN 410-RELATED"/>
    <property type="match status" value="1"/>
</dbReference>
<evidence type="ECO:0000256" key="2">
    <source>
        <dbReference type="ARBA" id="ARBA00022737"/>
    </source>
</evidence>
<dbReference type="PROSITE" id="PS51450">
    <property type="entry name" value="LRR"/>
    <property type="match status" value="1"/>
</dbReference>
<keyword evidence="2" id="KW-0677">Repeat</keyword>
<dbReference type="EMBL" id="CAXLJL010000445">
    <property type="protein sequence ID" value="CAL5137895.1"/>
    <property type="molecule type" value="Genomic_DNA"/>
</dbReference>
<gene>
    <name evidence="4" type="ORF">CDAUBV1_LOCUS12373</name>
</gene>
<accession>A0AAV2TNG7</accession>
<dbReference type="Gene3D" id="3.80.10.10">
    <property type="entry name" value="Ribonuclease Inhibitor"/>
    <property type="match status" value="1"/>
</dbReference>
<evidence type="ECO:0000313" key="4">
    <source>
        <dbReference type="EMBL" id="CAL5137895.1"/>
    </source>
</evidence>
<dbReference type="SUPFAM" id="SSF52058">
    <property type="entry name" value="L domain-like"/>
    <property type="match status" value="1"/>
</dbReference>
<name>A0AAV2TNG7_CALDB</name>
<feature type="region of interest" description="Disordered" evidence="3">
    <location>
        <begin position="205"/>
        <end position="236"/>
    </location>
</feature>
<dbReference type="Proteomes" id="UP001497525">
    <property type="component" value="Unassembled WGS sequence"/>
</dbReference>
<feature type="region of interest" description="Disordered" evidence="3">
    <location>
        <begin position="154"/>
        <end position="190"/>
    </location>
</feature>
<comment type="caution">
    <text evidence="4">The sequence shown here is derived from an EMBL/GenBank/DDBJ whole genome shotgun (WGS) entry which is preliminary data.</text>
</comment>
<proteinExistence type="predicted"/>
<dbReference type="PANTHER" id="PTHR18849">
    <property type="entry name" value="LEUCINE RICH REPEAT PROTEIN"/>
    <property type="match status" value="1"/>
</dbReference>
<dbReference type="InterPro" id="IPR032675">
    <property type="entry name" value="LRR_dom_sf"/>
</dbReference>
<dbReference type="AlphaFoldDB" id="A0AAV2TNG7"/>
<reference evidence="4" key="1">
    <citation type="submission" date="2024-06" db="EMBL/GenBank/DDBJ databases">
        <authorList>
            <person name="Liu X."/>
            <person name="Lenzi L."/>
            <person name="Haldenby T S."/>
            <person name="Uol C."/>
        </authorList>
    </citation>
    <scope>NUCLEOTIDE SEQUENCE</scope>
</reference>
<evidence type="ECO:0000313" key="5">
    <source>
        <dbReference type="Proteomes" id="UP001497525"/>
    </source>
</evidence>